<keyword evidence="3" id="KW-1185">Reference proteome</keyword>
<feature type="signal peptide" evidence="1">
    <location>
        <begin position="1"/>
        <end position="22"/>
    </location>
</feature>
<name>A0ABR8SD77_9BURK</name>
<dbReference type="EMBL" id="JACSQK010000006">
    <property type="protein sequence ID" value="MBD7961430.1"/>
    <property type="molecule type" value="Genomic_DNA"/>
</dbReference>
<accession>A0ABR8SD77</accession>
<evidence type="ECO:0000313" key="3">
    <source>
        <dbReference type="Proteomes" id="UP000634919"/>
    </source>
</evidence>
<sequence length="137" mass="15183">MRYTLSVLTAACLLALGQPAWAETTDRDFLLRARNAALALPDTDRASARQLLQQLQARISSAPVSQRQLPFHRVFIAVNGALQKHYTTSVRAHLLPQPLLAAHWINPPVEQLAARAAMNLDTAMVQRWLAPWLDVAA</sequence>
<gene>
    <name evidence="2" type="ORF">H9646_13180</name>
</gene>
<dbReference type="RefSeq" id="WP_191723829.1">
    <property type="nucleotide sequence ID" value="NZ_JACSQK010000006.1"/>
</dbReference>
<comment type="caution">
    <text evidence="2">The sequence shown here is derived from an EMBL/GenBank/DDBJ whole genome shotgun (WGS) entry which is preliminary data.</text>
</comment>
<protein>
    <recommendedName>
        <fullName evidence="4">DUF2066 domain-containing protein</fullName>
    </recommendedName>
</protein>
<evidence type="ECO:0000256" key="1">
    <source>
        <dbReference type="SAM" id="SignalP"/>
    </source>
</evidence>
<dbReference type="Proteomes" id="UP000634919">
    <property type="component" value="Unassembled WGS sequence"/>
</dbReference>
<reference evidence="2 3" key="1">
    <citation type="submission" date="2020-08" db="EMBL/GenBank/DDBJ databases">
        <title>A Genomic Blueprint of the Chicken Gut Microbiome.</title>
        <authorList>
            <person name="Gilroy R."/>
            <person name="Ravi A."/>
            <person name="Getino M."/>
            <person name="Pursley I."/>
            <person name="Horton D.L."/>
            <person name="Alikhan N.-F."/>
            <person name="Baker D."/>
            <person name="Gharbi K."/>
            <person name="Hall N."/>
            <person name="Watson M."/>
            <person name="Adriaenssens E.M."/>
            <person name="Foster-Nyarko E."/>
            <person name="Jarju S."/>
            <person name="Secka A."/>
            <person name="Antonio M."/>
            <person name="Oren A."/>
            <person name="Chaudhuri R."/>
            <person name="La Ragione R.M."/>
            <person name="Hildebrand F."/>
            <person name="Pallen M.J."/>
        </authorList>
    </citation>
    <scope>NUCLEOTIDE SEQUENCE [LARGE SCALE GENOMIC DNA]</scope>
    <source>
        <strain evidence="2 3">Sa2CVA6</strain>
    </source>
</reference>
<feature type="chain" id="PRO_5047170389" description="DUF2066 domain-containing protein" evidence="1">
    <location>
        <begin position="23"/>
        <end position="137"/>
    </location>
</feature>
<evidence type="ECO:0000313" key="2">
    <source>
        <dbReference type="EMBL" id="MBD7961430.1"/>
    </source>
</evidence>
<evidence type="ECO:0008006" key="4">
    <source>
        <dbReference type="Google" id="ProtNLM"/>
    </source>
</evidence>
<keyword evidence="1" id="KW-0732">Signal</keyword>
<organism evidence="2 3">
    <name type="scientific">Comamonas avium</name>
    <dbReference type="NCBI Taxonomy" id="2762231"/>
    <lineage>
        <taxon>Bacteria</taxon>
        <taxon>Pseudomonadati</taxon>
        <taxon>Pseudomonadota</taxon>
        <taxon>Betaproteobacteria</taxon>
        <taxon>Burkholderiales</taxon>
        <taxon>Comamonadaceae</taxon>
        <taxon>Comamonas</taxon>
    </lineage>
</organism>
<proteinExistence type="predicted"/>